<dbReference type="HOGENOM" id="CLU_1016551_0_0_1"/>
<dbReference type="AlphaFoldDB" id="E9G4Y2"/>
<dbReference type="OrthoDB" id="6363917at2759"/>
<gene>
    <name evidence="2" type="ORF">DAPPUDRAFT_314201</name>
    <name evidence="1" type="ORF">DAPPUDRAFT_335488</name>
</gene>
<name>E9G4Y2_DAPPU</name>
<dbReference type="Proteomes" id="UP000000305">
    <property type="component" value="Unassembled WGS sequence"/>
</dbReference>
<sequence length="274" mass="30513">MKELLNCEKTFQESWDVIKGVIDMKKGRQACINGGKLINAFPADYIEQYQTIHSGSGLELQKKGGCYDFVPLMNLVLFSVTAAKKISNNFNFPSLENELGKLGHFQLSIGSQTEVANQLHTRWSKTFNEQTEAIDTMLSSKFQGNMPMALQSVTPFRNVLIPDKNSAEATTPAALREALGMTPVEMGAKAKMRLNQLNSGRPSLDLLTRRSVRVDGRGGRRISGQQNGNGSVGRVAYEKPELRMMDKRRSQEVRTKLLITSSSRHKATFVVLDE</sequence>
<evidence type="ECO:0000313" key="3">
    <source>
        <dbReference type="Proteomes" id="UP000000305"/>
    </source>
</evidence>
<organism evidence="2 3">
    <name type="scientific">Daphnia pulex</name>
    <name type="common">Water flea</name>
    <dbReference type="NCBI Taxonomy" id="6669"/>
    <lineage>
        <taxon>Eukaryota</taxon>
        <taxon>Metazoa</taxon>
        <taxon>Ecdysozoa</taxon>
        <taxon>Arthropoda</taxon>
        <taxon>Crustacea</taxon>
        <taxon>Branchiopoda</taxon>
        <taxon>Diplostraca</taxon>
        <taxon>Cladocera</taxon>
        <taxon>Anomopoda</taxon>
        <taxon>Daphniidae</taxon>
        <taxon>Daphnia</taxon>
    </lineage>
</organism>
<evidence type="ECO:0000313" key="2">
    <source>
        <dbReference type="EMBL" id="EFX85481.1"/>
    </source>
</evidence>
<dbReference type="KEGG" id="dpx:DAPPUDRAFT_314201"/>
<reference evidence="2 3" key="1">
    <citation type="journal article" date="2011" name="Science">
        <title>The ecoresponsive genome of Daphnia pulex.</title>
        <authorList>
            <person name="Colbourne J.K."/>
            <person name="Pfrender M.E."/>
            <person name="Gilbert D."/>
            <person name="Thomas W.K."/>
            <person name="Tucker A."/>
            <person name="Oakley T.H."/>
            <person name="Tokishita S."/>
            <person name="Aerts A."/>
            <person name="Arnold G.J."/>
            <person name="Basu M.K."/>
            <person name="Bauer D.J."/>
            <person name="Caceres C.E."/>
            <person name="Carmel L."/>
            <person name="Casola C."/>
            <person name="Choi J.H."/>
            <person name="Detter J.C."/>
            <person name="Dong Q."/>
            <person name="Dusheyko S."/>
            <person name="Eads B.D."/>
            <person name="Frohlich T."/>
            <person name="Geiler-Samerotte K.A."/>
            <person name="Gerlach D."/>
            <person name="Hatcher P."/>
            <person name="Jogdeo S."/>
            <person name="Krijgsveld J."/>
            <person name="Kriventseva E.V."/>
            <person name="Kultz D."/>
            <person name="Laforsch C."/>
            <person name="Lindquist E."/>
            <person name="Lopez J."/>
            <person name="Manak J.R."/>
            <person name="Muller J."/>
            <person name="Pangilinan J."/>
            <person name="Patwardhan R.P."/>
            <person name="Pitluck S."/>
            <person name="Pritham E.J."/>
            <person name="Rechtsteiner A."/>
            <person name="Rho M."/>
            <person name="Rogozin I.B."/>
            <person name="Sakarya O."/>
            <person name="Salamov A."/>
            <person name="Schaack S."/>
            <person name="Shapiro H."/>
            <person name="Shiga Y."/>
            <person name="Skalitzky C."/>
            <person name="Smith Z."/>
            <person name="Souvorov A."/>
            <person name="Sung W."/>
            <person name="Tang Z."/>
            <person name="Tsuchiya D."/>
            <person name="Tu H."/>
            <person name="Vos H."/>
            <person name="Wang M."/>
            <person name="Wolf Y.I."/>
            <person name="Yamagata H."/>
            <person name="Yamada T."/>
            <person name="Ye Y."/>
            <person name="Shaw J.R."/>
            <person name="Andrews J."/>
            <person name="Crease T.J."/>
            <person name="Tang H."/>
            <person name="Lucas S.M."/>
            <person name="Robertson H.M."/>
            <person name="Bork P."/>
            <person name="Koonin E.V."/>
            <person name="Zdobnov E.M."/>
            <person name="Grigoriev I.V."/>
            <person name="Lynch M."/>
            <person name="Boore J.L."/>
        </authorList>
    </citation>
    <scope>NUCLEOTIDE SEQUENCE [LARGE SCALE GENOMIC DNA]</scope>
</reference>
<dbReference type="EMBL" id="GL732532">
    <property type="protein sequence ID" value="EFX85481.1"/>
    <property type="molecule type" value="Genomic_DNA"/>
</dbReference>
<dbReference type="EMBL" id="GL733080">
    <property type="protein sequence ID" value="EFX63418.1"/>
    <property type="molecule type" value="Genomic_DNA"/>
</dbReference>
<keyword evidence="3" id="KW-1185">Reference proteome</keyword>
<dbReference type="KEGG" id="dpx:DAPPUDRAFT_335488"/>
<proteinExistence type="predicted"/>
<protein>
    <submittedName>
        <fullName evidence="2">Uncharacterized protein</fullName>
    </submittedName>
</protein>
<accession>E9G4Y2</accession>
<dbReference type="PROSITE" id="PS50890">
    <property type="entry name" value="PUA"/>
    <property type="match status" value="1"/>
</dbReference>
<evidence type="ECO:0000313" key="1">
    <source>
        <dbReference type="EMBL" id="EFX63418.1"/>
    </source>
</evidence>